<reference evidence="2" key="1">
    <citation type="journal article" date="2023" name="Hortic. Res.">
        <title>A chromosome-level phased genome enabling allele-level studies in sweet orange: a case study on citrus Huanglongbing tolerance.</title>
        <authorList>
            <person name="Wu B."/>
            <person name="Yu Q."/>
            <person name="Deng Z."/>
            <person name="Duan Y."/>
            <person name="Luo F."/>
            <person name="Gmitter F. Jr."/>
        </authorList>
    </citation>
    <scope>NUCLEOTIDE SEQUENCE [LARGE SCALE GENOMIC DNA]</scope>
    <source>
        <strain evidence="2">cv. Valencia</strain>
    </source>
</reference>
<evidence type="ECO:0000313" key="2">
    <source>
        <dbReference type="Proteomes" id="UP000829398"/>
    </source>
</evidence>
<comment type="caution">
    <text evidence="1">The sequence shown here is derived from an EMBL/GenBank/DDBJ whole genome shotgun (WGS) entry which is preliminary data.</text>
</comment>
<sequence length="218" mass="24898">MYVWKIDVEDQAAKVSVEEQTQISTIQSLENDLVSGSLSVLLRFLVYFESDSYKLFLFCYEVYAVVVTLELITQERVSISSKLVEKSTYYNKVTEDISKKLQLQQGNEARNNLMARLDSAKVNLERIAQMKSKLVSNNNKIKESVEQVKSRANKFKPELMEMDIKTLEEEHGTLQSDIAGEAEYLQSLQHQIEKLEGISHVIKCVCGQEYKVEVSLSA</sequence>
<dbReference type="Proteomes" id="UP000829398">
    <property type="component" value="Chromosome 3"/>
</dbReference>
<name>A0ACB8M8K9_CITSI</name>
<gene>
    <name evidence="1" type="ORF">KPL71_008705</name>
</gene>
<keyword evidence="2" id="KW-1185">Reference proteome</keyword>
<organism evidence="1 2">
    <name type="scientific">Citrus sinensis</name>
    <name type="common">Sweet orange</name>
    <name type="synonym">Citrus aurantium var. sinensis</name>
    <dbReference type="NCBI Taxonomy" id="2711"/>
    <lineage>
        <taxon>Eukaryota</taxon>
        <taxon>Viridiplantae</taxon>
        <taxon>Streptophyta</taxon>
        <taxon>Embryophyta</taxon>
        <taxon>Tracheophyta</taxon>
        <taxon>Spermatophyta</taxon>
        <taxon>Magnoliopsida</taxon>
        <taxon>eudicotyledons</taxon>
        <taxon>Gunneridae</taxon>
        <taxon>Pentapetalae</taxon>
        <taxon>rosids</taxon>
        <taxon>malvids</taxon>
        <taxon>Sapindales</taxon>
        <taxon>Rutaceae</taxon>
        <taxon>Aurantioideae</taxon>
        <taxon>Citrus</taxon>
    </lineage>
</organism>
<accession>A0ACB8M8K9</accession>
<evidence type="ECO:0000313" key="1">
    <source>
        <dbReference type="EMBL" id="KAH9782007.1"/>
    </source>
</evidence>
<protein>
    <submittedName>
        <fullName evidence="1">Tropomyosin</fullName>
    </submittedName>
</protein>
<dbReference type="EMBL" id="CM039172">
    <property type="protein sequence ID" value="KAH9782007.1"/>
    <property type="molecule type" value="Genomic_DNA"/>
</dbReference>
<proteinExistence type="predicted"/>